<reference evidence="2 3" key="1">
    <citation type="submission" date="2015-10" db="EMBL/GenBank/DDBJ databases">
        <title>Genome analyses suggest a sexual origin of heterokaryosis in a supposedly ancient asexual fungus.</title>
        <authorList>
            <person name="Ropars J."/>
            <person name="Sedzielewska K."/>
            <person name="Noel J."/>
            <person name="Charron P."/>
            <person name="Farinelli L."/>
            <person name="Marton T."/>
            <person name="Kruger M."/>
            <person name="Pelin A."/>
            <person name="Brachmann A."/>
            <person name="Corradi N."/>
        </authorList>
    </citation>
    <scope>NUCLEOTIDE SEQUENCE [LARGE SCALE GENOMIC DNA]</scope>
    <source>
        <strain evidence="2 3">A4</strain>
    </source>
</reference>
<dbReference type="AlphaFoldDB" id="A0A2I1HHK0"/>
<organism evidence="2 3">
    <name type="scientific">Rhizophagus irregularis</name>
    <dbReference type="NCBI Taxonomy" id="588596"/>
    <lineage>
        <taxon>Eukaryota</taxon>
        <taxon>Fungi</taxon>
        <taxon>Fungi incertae sedis</taxon>
        <taxon>Mucoromycota</taxon>
        <taxon>Glomeromycotina</taxon>
        <taxon>Glomeromycetes</taxon>
        <taxon>Glomerales</taxon>
        <taxon>Glomeraceae</taxon>
        <taxon>Rhizophagus</taxon>
    </lineage>
</organism>
<protein>
    <submittedName>
        <fullName evidence="2">Uncharacterized protein</fullName>
    </submittedName>
</protein>
<gene>
    <name evidence="2" type="ORF">RhiirA4_480193</name>
</gene>
<keyword evidence="3" id="KW-1185">Reference proteome</keyword>
<evidence type="ECO:0000256" key="1">
    <source>
        <dbReference type="SAM" id="MobiDB-lite"/>
    </source>
</evidence>
<feature type="compositionally biased region" description="Basic and acidic residues" evidence="1">
    <location>
        <begin position="41"/>
        <end position="51"/>
    </location>
</feature>
<feature type="compositionally biased region" description="Acidic residues" evidence="1">
    <location>
        <begin position="25"/>
        <end position="40"/>
    </location>
</feature>
<dbReference type="EMBL" id="LLXI01002969">
    <property type="protein sequence ID" value="PKY58349.1"/>
    <property type="molecule type" value="Genomic_DNA"/>
</dbReference>
<evidence type="ECO:0000313" key="3">
    <source>
        <dbReference type="Proteomes" id="UP000234323"/>
    </source>
</evidence>
<sequence length="84" mass="9339">MSQMVKKSRNDMMAVIINNNNNDGSADDDGDGDGDDDDDGDRSSGDKGKTDIKFSSIAFSESFMNWNRHIDHDDHDDSIVIKEI</sequence>
<proteinExistence type="predicted"/>
<evidence type="ECO:0000313" key="2">
    <source>
        <dbReference type="EMBL" id="PKY58349.1"/>
    </source>
</evidence>
<accession>A0A2I1HHK0</accession>
<feature type="region of interest" description="Disordered" evidence="1">
    <location>
        <begin position="1"/>
        <end position="51"/>
    </location>
</feature>
<name>A0A2I1HHK0_9GLOM</name>
<dbReference type="Proteomes" id="UP000234323">
    <property type="component" value="Unassembled WGS sequence"/>
</dbReference>
<comment type="caution">
    <text evidence="2">The sequence shown here is derived from an EMBL/GenBank/DDBJ whole genome shotgun (WGS) entry which is preliminary data.</text>
</comment>